<evidence type="ECO:0000313" key="5">
    <source>
        <dbReference type="EMBL" id="QAB15834.1"/>
    </source>
</evidence>
<gene>
    <name evidence="5" type="ORF">EPV75_09190</name>
</gene>
<dbReference type="CDD" id="cd03375">
    <property type="entry name" value="TPP_OGFOR"/>
    <property type="match status" value="1"/>
</dbReference>
<dbReference type="GO" id="GO:0044281">
    <property type="term" value="P:small molecule metabolic process"/>
    <property type="evidence" value="ECO:0007669"/>
    <property type="project" value="UniProtKB-ARBA"/>
</dbReference>
<proteinExistence type="predicted"/>
<dbReference type="SUPFAM" id="SSF52518">
    <property type="entry name" value="Thiamin diphosphate-binding fold (THDP-binding)"/>
    <property type="match status" value="1"/>
</dbReference>
<evidence type="ECO:0000256" key="3">
    <source>
        <dbReference type="SAM" id="MobiDB-lite"/>
    </source>
</evidence>
<organism evidence="5 6">
    <name type="scientific">Hydrogenovibrio thermophilus</name>
    <dbReference type="NCBI Taxonomy" id="265883"/>
    <lineage>
        <taxon>Bacteria</taxon>
        <taxon>Pseudomonadati</taxon>
        <taxon>Pseudomonadota</taxon>
        <taxon>Gammaproteobacteria</taxon>
        <taxon>Thiotrichales</taxon>
        <taxon>Piscirickettsiaceae</taxon>
        <taxon>Hydrogenovibrio</taxon>
    </lineage>
</organism>
<dbReference type="PANTHER" id="PTHR48084">
    <property type="entry name" value="2-OXOGLUTARATE OXIDOREDUCTASE SUBUNIT KORB-RELATED"/>
    <property type="match status" value="1"/>
</dbReference>
<reference evidence="5 6" key="1">
    <citation type="journal article" date="2018" name="Environ. Microbiol.">
        <title>Genomes of ubiquitous marine and hypersaline Hydrogenovibrio, Thiomicrorhabdus and Thiomicrospira spp. encode a diversity of mechanisms to sustain chemolithoautotrophy in heterogeneous environments.</title>
        <authorList>
            <person name="Scott K.M."/>
            <person name="Williams J."/>
            <person name="Porter C.M.B."/>
            <person name="Russel S."/>
            <person name="Harmer T.L."/>
            <person name="Paul J.H."/>
            <person name="Antonen K.M."/>
            <person name="Bridges M.K."/>
            <person name="Camper G.J."/>
            <person name="Campla C.K."/>
            <person name="Casella L.G."/>
            <person name="Chase E."/>
            <person name="Conrad J.W."/>
            <person name="Cruz M.C."/>
            <person name="Dunlap D.S."/>
            <person name="Duran L."/>
            <person name="Fahsbender E.M."/>
            <person name="Goldsmith D.B."/>
            <person name="Keeley R.F."/>
            <person name="Kondoff M.R."/>
            <person name="Kussy B.I."/>
            <person name="Lane M.K."/>
            <person name="Lawler S."/>
            <person name="Leigh B.A."/>
            <person name="Lewis C."/>
            <person name="Lostal L.M."/>
            <person name="Marking D."/>
            <person name="Mancera P.A."/>
            <person name="McClenthan E.C."/>
            <person name="McIntyre E.A."/>
            <person name="Mine J.A."/>
            <person name="Modi S."/>
            <person name="Moore B.D."/>
            <person name="Morgan W.A."/>
            <person name="Nelson K.M."/>
            <person name="Nguyen K.N."/>
            <person name="Ogburn N."/>
            <person name="Parrino D.G."/>
            <person name="Pedapudi A.D."/>
            <person name="Pelham R.P."/>
            <person name="Preece A.M."/>
            <person name="Rampersad E.A."/>
            <person name="Richardson J.C."/>
            <person name="Rodgers C.M."/>
            <person name="Schaffer B.L."/>
            <person name="Sheridan N.E."/>
            <person name="Solone M.R."/>
            <person name="Staley Z.R."/>
            <person name="Tabuchi M."/>
            <person name="Waide R.J."/>
            <person name="Wanjugi P.W."/>
            <person name="Young S."/>
            <person name="Clum A."/>
            <person name="Daum C."/>
            <person name="Huntemann M."/>
            <person name="Ivanova N."/>
            <person name="Kyrpides N."/>
            <person name="Mikhailova N."/>
            <person name="Palaniappan K."/>
            <person name="Pillay M."/>
            <person name="Reddy T.B.K."/>
            <person name="Shapiro N."/>
            <person name="Stamatis D."/>
            <person name="Varghese N."/>
            <person name="Woyke T."/>
            <person name="Boden R."/>
            <person name="Freyermuth S.K."/>
            <person name="Kerfeld C.A."/>
        </authorList>
    </citation>
    <scope>NUCLEOTIDE SEQUENCE [LARGE SCALE GENOMIC DNA]</scope>
    <source>
        <strain evidence="5 6">JR-2</strain>
    </source>
</reference>
<feature type="domain" description="Thiamine pyrophosphate enzyme TPP-binding" evidence="4">
    <location>
        <begin position="76"/>
        <end position="223"/>
    </location>
</feature>
<dbReference type="InterPro" id="IPR029061">
    <property type="entry name" value="THDP-binding"/>
</dbReference>
<dbReference type="Proteomes" id="UP000285478">
    <property type="component" value="Chromosome"/>
</dbReference>
<keyword evidence="2" id="KW-0560">Oxidoreductase</keyword>
<dbReference type="PANTHER" id="PTHR48084:SF4">
    <property type="entry name" value="2-OXOGLUTARATE OXIDOREDUCTASE SUBUNIT KORB"/>
    <property type="match status" value="1"/>
</dbReference>
<evidence type="ECO:0000256" key="1">
    <source>
        <dbReference type="ARBA" id="ARBA00001966"/>
    </source>
</evidence>
<dbReference type="KEGG" id="htr:EPV75_09190"/>
<sequence>MSTDALNHVEVRTTQNAAESDNPAKPARPAKPNDYMSDIHPVWCPGCGHFFILRALTKALAWLNLPKEKIGLVSGIGCSSRLPAYLDVYGFHGVHGRALAVASGLKLNRPDLTVLVAGGDGDGYSIGGNHFIHACRRNMNMTYIVMDNEVYGMTKGQPSPTTAPDWHSKLAPHGTGIRSFNPLGIALASGASFIARGFSGDPNGLSKLIVEGIQHKGFSLIEVKSPCVTFRPEEKEWQKTMRPLNVEPTSDVIEAAKAIHASDGFDTGIFYQADLPIYPDGDSTVKTGQTEQATSEALADDQAQTILNRIEEGHLV</sequence>
<dbReference type="RefSeq" id="WP_082672168.1">
    <property type="nucleotide sequence ID" value="NZ_CP035033.1"/>
</dbReference>
<dbReference type="GO" id="GO:0030976">
    <property type="term" value="F:thiamine pyrophosphate binding"/>
    <property type="evidence" value="ECO:0007669"/>
    <property type="project" value="InterPro"/>
</dbReference>
<feature type="region of interest" description="Disordered" evidence="3">
    <location>
        <begin position="1"/>
        <end position="31"/>
    </location>
</feature>
<evidence type="ECO:0000259" key="4">
    <source>
        <dbReference type="Pfam" id="PF02775"/>
    </source>
</evidence>
<protein>
    <submittedName>
        <fullName evidence="5">2-oxoacid:ferredoxin oxidoreductase subunit beta</fullName>
    </submittedName>
</protein>
<keyword evidence="6" id="KW-1185">Reference proteome</keyword>
<dbReference type="GO" id="GO:0016625">
    <property type="term" value="F:oxidoreductase activity, acting on the aldehyde or oxo group of donors, iron-sulfur protein as acceptor"/>
    <property type="evidence" value="ECO:0007669"/>
    <property type="project" value="UniProtKB-ARBA"/>
</dbReference>
<dbReference type="NCBIfam" id="TIGR02177">
    <property type="entry name" value="PorB_KorB"/>
    <property type="match status" value="1"/>
</dbReference>
<evidence type="ECO:0000313" key="6">
    <source>
        <dbReference type="Proteomes" id="UP000285478"/>
    </source>
</evidence>
<dbReference type="GO" id="GO:0045333">
    <property type="term" value="P:cellular respiration"/>
    <property type="evidence" value="ECO:0007669"/>
    <property type="project" value="UniProtKB-ARBA"/>
</dbReference>
<dbReference type="Pfam" id="PF02775">
    <property type="entry name" value="TPP_enzyme_C"/>
    <property type="match status" value="1"/>
</dbReference>
<evidence type="ECO:0000256" key="2">
    <source>
        <dbReference type="ARBA" id="ARBA00023002"/>
    </source>
</evidence>
<dbReference type="InterPro" id="IPR051457">
    <property type="entry name" value="2-oxoacid:Fd_oxidoreductase"/>
</dbReference>
<dbReference type="InterPro" id="IPR011766">
    <property type="entry name" value="TPP_enzyme_TPP-bd"/>
</dbReference>
<comment type="cofactor">
    <cofactor evidence="1">
        <name>[4Fe-4S] cluster</name>
        <dbReference type="ChEBI" id="CHEBI:49883"/>
    </cofactor>
</comment>
<dbReference type="InterPro" id="IPR011896">
    <property type="entry name" value="OFOB"/>
</dbReference>
<dbReference type="EMBL" id="CP035033">
    <property type="protein sequence ID" value="QAB15834.1"/>
    <property type="molecule type" value="Genomic_DNA"/>
</dbReference>
<dbReference type="AlphaFoldDB" id="A0A410H4I2"/>
<accession>A0A410H4I2</accession>
<dbReference type="Gene3D" id="3.40.50.970">
    <property type="match status" value="1"/>
</dbReference>
<name>A0A410H4I2_9GAMM</name>